<dbReference type="SUPFAM" id="SSF88723">
    <property type="entry name" value="PIN domain-like"/>
    <property type="match status" value="1"/>
</dbReference>
<dbReference type="CDD" id="cd09854">
    <property type="entry name" value="PIN_VapC-like"/>
    <property type="match status" value="1"/>
</dbReference>
<dbReference type="Proteomes" id="UP000675409">
    <property type="component" value="Unassembled WGS sequence"/>
</dbReference>
<evidence type="ECO:0000313" key="2">
    <source>
        <dbReference type="Proteomes" id="UP000675409"/>
    </source>
</evidence>
<proteinExistence type="predicted"/>
<keyword evidence="1" id="KW-0238">DNA-binding</keyword>
<dbReference type="Gene3D" id="3.40.50.1010">
    <property type="entry name" value="5'-nuclease"/>
    <property type="match status" value="1"/>
</dbReference>
<dbReference type="GO" id="GO:0003677">
    <property type="term" value="F:DNA binding"/>
    <property type="evidence" value="ECO:0007669"/>
    <property type="project" value="UniProtKB-KW"/>
</dbReference>
<sequence length="137" mass="14980">MTRFTAPGVATLVLDSEGLSRWIERDRRTAALIEAARRAGARLVISANTVLEVAHPKVDRPRLRWLLSQVKVEPVSQDGAHKASALLIRAGMHGHQHALDATVVEAALRQTHPVVVLTSDPGDIDRLSDHQVRTIPV</sequence>
<reference evidence="1 2" key="1">
    <citation type="journal article" date="2021" name="Arch. Microbiol.">
        <title>Myceligenerans indicum sp. nov., an actinobacterium isolated from mangrove sediment of Sundarbans, India.</title>
        <authorList>
            <person name="Asha K."/>
            <person name="Bhadury P."/>
        </authorList>
    </citation>
    <scope>NUCLEOTIDE SEQUENCE [LARGE SCALE GENOMIC DNA]</scope>
    <source>
        <strain evidence="1 2">I2</strain>
    </source>
</reference>
<evidence type="ECO:0000313" key="1">
    <source>
        <dbReference type="EMBL" id="MBL0886830.1"/>
    </source>
</evidence>
<organism evidence="1 2">
    <name type="scientific">Myceligenerans indicum</name>
    <dbReference type="NCBI Taxonomy" id="2593663"/>
    <lineage>
        <taxon>Bacteria</taxon>
        <taxon>Bacillati</taxon>
        <taxon>Actinomycetota</taxon>
        <taxon>Actinomycetes</taxon>
        <taxon>Micrococcales</taxon>
        <taxon>Promicromonosporaceae</taxon>
        <taxon>Myceligenerans</taxon>
    </lineage>
</organism>
<dbReference type="RefSeq" id="WP_201847197.1">
    <property type="nucleotide sequence ID" value="NZ_JABBYC010000017.1"/>
</dbReference>
<comment type="caution">
    <text evidence="1">The sequence shown here is derived from an EMBL/GenBank/DDBJ whole genome shotgun (WGS) entry which is preliminary data.</text>
</comment>
<dbReference type="EMBL" id="JABBYC010000017">
    <property type="protein sequence ID" value="MBL0886830.1"/>
    <property type="molecule type" value="Genomic_DNA"/>
</dbReference>
<keyword evidence="2" id="KW-1185">Reference proteome</keyword>
<dbReference type="InterPro" id="IPR029060">
    <property type="entry name" value="PIN-like_dom_sf"/>
</dbReference>
<protein>
    <submittedName>
        <fullName evidence="1">DNA-binding protein</fullName>
    </submittedName>
</protein>
<name>A0ABS1LKQ0_9MICO</name>
<accession>A0ABS1LKQ0</accession>
<gene>
    <name evidence="1" type="ORF">HGK34_11170</name>
</gene>